<gene>
    <name evidence="2" type="ORF">BCAMP_12461</name>
</gene>
<accession>W7C4F2</accession>
<dbReference type="InterPro" id="IPR018913">
    <property type="entry name" value="BppU_N"/>
</dbReference>
<sequence length="455" mass="49090">MTNISKVAKITTEVTATYQPLSDLNVAFYNQDINTSILQFSVTRNKTAVPLGKTNVEGYIVLLAADGSRIQDNVTITNELNGVIEYVIPTEFLKHTGKVIGQIYIAVKGKDDVAVMRQFTFDVKNDLLTGFSAEIKLEYIKTFHDLERIINERVKAIETAIANGEDYVTQMNETLSAGKVELAATATAAKTEVTTTATTAKKTIADTSNAAVSTVTAKAKEVTDAIAAGAVVKTTDTSEWQKYKITEETGAAITVNGLDLLATNDLTMKNVYVTEAKNAPSNIGASGYFKRNVRSTGYIEVFYSSFGNNAVYRNAYNAGTSSWLGWVQLANQADVTALKGTNTGWLPLTLLNGVTASTTCYYRFFSTNGIYYLSLKGVLNTITTPNTVIAKLPATVTAQLDRSLTWVGNTSNLTNTAKTNRWTISANGDIAFTSSNFGTAGESGAWNPLDVTLTL</sequence>
<feature type="domain" description="BppU N-terminal" evidence="1">
    <location>
        <begin position="8"/>
        <end position="152"/>
    </location>
</feature>
<dbReference type="AlphaFoldDB" id="W7C4F2"/>
<dbReference type="Pfam" id="PF10651">
    <property type="entry name" value="BppU_N"/>
    <property type="match status" value="1"/>
</dbReference>
<protein>
    <recommendedName>
        <fullName evidence="1">BppU N-terminal domain-containing protein</fullName>
    </recommendedName>
</protein>
<proteinExistence type="predicted"/>
<evidence type="ECO:0000313" key="3">
    <source>
        <dbReference type="Proteomes" id="UP000019243"/>
    </source>
</evidence>
<dbReference type="EMBL" id="AODH01000076">
    <property type="protein sequence ID" value="EUJ34284.1"/>
    <property type="molecule type" value="Genomic_DNA"/>
</dbReference>
<reference evidence="2 3" key="1">
    <citation type="submission" date="2012-12" db="EMBL/GenBank/DDBJ databases">
        <title>Novel taxa of Listeriaceae from agricultural environments in the United States.</title>
        <authorList>
            <person name="den Bakker H.C."/>
            <person name="Allred A."/>
            <person name="Warchocki S."/>
            <person name="Wright E.M."/>
            <person name="Burrell A."/>
            <person name="Nightingale K.K."/>
            <person name="Kephart D."/>
            <person name="Wiedmann M."/>
        </authorList>
    </citation>
    <scope>NUCLEOTIDE SEQUENCE [LARGE SCALE GENOMIC DNA]</scope>
    <source>
        <strain evidence="2 3">FSL F6-1037</strain>
    </source>
</reference>
<comment type="caution">
    <text evidence="2">The sequence shown here is derived from an EMBL/GenBank/DDBJ whole genome shotgun (WGS) entry which is preliminary data.</text>
</comment>
<keyword evidence="3" id="KW-1185">Reference proteome</keyword>
<dbReference type="OrthoDB" id="2413898at2"/>
<evidence type="ECO:0000259" key="1">
    <source>
        <dbReference type="Pfam" id="PF10651"/>
    </source>
</evidence>
<dbReference type="STRING" id="1265861.BCAMP_12461"/>
<dbReference type="RefSeq" id="WP_035315750.1">
    <property type="nucleotide sequence ID" value="NZ_AODH01000076.1"/>
</dbReference>
<dbReference type="Gene3D" id="2.60.40.3350">
    <property type="match status" value="1"/>
</dbReference>
<organism evidence="2 3">
    <name type="scientific">Brochothrix campestris FSL F6-1037</name>
    <dbReference type="NCBI Taxonomy" id="1265861"/>
    <lineage>
        <taxon>Bacteria</taxon>
        <taxon>Bacillati</taxon>
        <taxon>Bacillota</taxon>
        <taxon>Bacilli</taxon>
        <taxon>Bacillales</taxon>
        <taxon>Listeriaceae</taxon>
        <taxon>Brochothrix</taxon>
    </lineage>
</organism>
<name>W7C4F2_9LIST</name>
<dbReference type="Proteomes" id="UP000019243">
    <property type="component" value="Unassembled WGS sequence"/>
</dbReference>
<evidence type="ECO:0000313" key="2">
    <source>
        <dbReference type="EMBL" id="EUJ34284.1"/>
    </source>
</evidence>